<evidence type="ECO:0000259" key="1">
    <source>
        <dbReference type="Pfam" id="PF06983"/>
    </source>
</evidence>
<gene>
    <name evidence="2" type="ORF">FK178_03955</name>
</gene>
<evidence type="ECO:0000313" key="2">
    <source>
        <dbReference type="EMBL" id="QED36917.1"/>
    </source>
</evidence>
<dbReference type="PANTHER" id="PTHR33990:SF1">
    <property type="entry name" value="PROTEIN YJDN"/>
    <property type="match status" value="1"/>
</dbReference>
<reference evidence="2 3" key="1">
    <citation type="submission" date="2019-08" db="EMBL/GenBank/DDBJ databases">
        <title>Antarcticibacterium arcticum sp. nov., a bacterium isolated from marine sediment of the Canadian Beaufort Sea.</title>
        <authorList>
            <person name="Lee Y.M."/>
            <person name="Baek K."/>
            <person name="Lee D.-H."/>
            <person name="Shin S.C."/>
            <person name="Jin Y.K."/>
            <person name="Park Y."/>
        </authorList>
    </citation>
    <scope>NUCLEOTIDE SEQUENCE [LARGE SCALE GENOMIC DNA]</scope>
    <source>
        <strain evidence="2 3">PAMC 28998</strain>
    </source>
</reference>
<dbReference type="KEGG" id="anp:FK178_03955"/>
<dbReference type="CDD" id="cd06588">
    <property type="entry name" value="PhnB_like"/>
    <property type="match status" value="1"/>
</dbReference>
<dbReference type="AlphaFoldDB" id="A0A5B8YJA0"/>
<evidence type="ECO:0000313" key="3">
    <source>
        <dbReference type="Proteomes" id="UP000321954"/>
    </source>
</evidence>
<dbReference type="InterPro" id="IPR028973">
    <property type="entry name" value="PhnB-like"/>
</dbReference>
<feature type="domain" description="PhnB-like" evidence="1">
    <location>
        <begin position="3"/>
        <end position="135"/>
    </location>
</feature>
<dbReference type="RefSeq" id="WP_146831216.1">
    <property type="nucleotide sequence ID" value="NZ_CP042476.1"/>
</dbReference>
<dbReference type="EMBL" id="CP042476">
    <property type="protein sequence ID" value="QED36917.1"/>
    <property type="molecule type" value="Genomic_DNA"/>
</dbReference>
<proteinExistence type="predicted"/>
<dbReference type="OrthoDB" id="9795306at2"/>
<dbReference type="InterPro" id="IPR029068">
    <property type="entry name" value="Glyas_Bleomycin-R_OHBP_Dase"/>
</dbReference>
<dbReference type="Proteomes" id="UP000321954">
    <property type="component" value="Chromosome"/>
</dbReference>
<organism evidence="2 3">
    <name type="scientific">Antarcticibacterium arcticum</name>
    <dbReference type="NCBI Taxonomy" id="2585771"/>
    <lineage>
        <taxon>Bacteria</taxon>
        <taxon>Pseudomonadati</taxon>
        <taxon>Bacteroidota</taxon>
        <taxon>Flavobacteriia</taxon>
        <taxon>Flavobacteriales</taxon>
        <taxon>Flavobacteriaceae</taxon>
        <taxon>Antarcticibacterium</taxon>
    </lineage>
</organism>
<dbReference type="PANTHER" id="PTHR33990">
    <property type="entry name" value="PROTEIN YJDN-RELATED"/>
    <property type="match status" value="1"/>
</dbReference>
<dbReference type="Gene3D" id="3.10.180.10">
    <property type="entry name" value="2,3-Dihydroxybiphenyl 1,2-Dioxygenase, domain 1"/>
    <property type="match status" value="1"/>
</dbReference>
<accession>A0A5B8YJA0</accession>
<name>A0A5B8YJA0_9FLAO</name>
<dbReference type="SUPFAM" id="SSF54593">
    <property type="entry name" value="Glyoxalase/Bleomycin resistance protein/Dihydroxybiphenyl dioxygenase"/>
    <property type="match status" value="1"/>
</dbReference>
<protein>
    <submittedName>
        <fullName evidence="2">VOC family protein</fullName>
    </submittedName>
</protein>
<keyword evidence="3" id="KW-1185">Reference proteome</keyword>
<sequence>MAKINPYLNFNGTAEEAFKFYHSVFGGELSEIHRFKDMPDADKITSKEQNKVMHVSLPIGNGNVLMGSDILESMSPDFKQGNNFYISINTESREESDQIFNALANGGIIEMELQQTFWGSYFGMLRDKFGINWMIDYGEESH</sequence>
<dbReference type="Pfam" id="PF06983">
    <property type="entry name" value="3-dmu-9_3-mt"/>
    <property type="match status" value="1"/>
</dbReference>